<reference evidence="10 11" key="1">
    <citation type="submission" date="2019-06" db="EMBL/GenBank/DDBJ databases">
        <title>Draft genome sequence of Miniimonas arenae KCTC 19750T isolated from sea sand.</title>
        <authorList>
            <person name="Park S.-J."/>
        </authorList>
    </citation>
    <scope>NUCLEOTIDE SEQUENCE [LARGE SCALE GENOMIC DNA]</scope>
    <source>
        <strain evidence="10 11">KCTC 19750</strain>
    </source>
</reference>
<feature type="transmembrane region" description="Helical" evidence="8">
    <location>
        <begin position="333"/>
        <end position="353"/>
    </location>
</feature>
<proteinExistence type="inferred from homology"/>
<evidence type="ECO:0000256" key="3">
    <source>
        <dbReference type="ARBA" id="ARBA00022475"/>
    </source>
</evidence>
<dbReference type="RefSeq" id="WP_139986121.1">
    <property type="nucleotide sequence ID" value="NZ_VENP01000007.1"/>
</dbReference>
<evidence type="ECO:0000256" key="5">
    <source>
        <dbReference type="ARBA" id="ARBA00022989"/>
    </source>
</evidence>
<dbReference type="Pfam" id="PF00361">
    <property type="entry name" value="Proton_antipo_M"/>
    <property type="match status" value="1"/>
</dbReference>
<dbReference type="PANTHER" id="PTHR42703">
    <property type="entry name" value="NADH DEHYDROGENASE"/>
    <property type="match status" value="1"/>
</dbReference>
<protein>
    <submittedName>
        <fullName evidence="10">Formate hydrogenlyase</fullName>
    </submittedName>
</protein>
<keyword evidence="6 8" id="KW-0472">Membrane</keyword>
<dbReference type="InterPro" id="IPR050586">
    <property type="entry name" value="CPA3_Na-H_Antiporter_D"/>
</dbReference>
<evidence type="ECO:0000256" key="4">
    <source>
        <dbReference type="ARBA" id="ARBA00022692"/>
    </source>
</evidence>
<comment type="subcellular location">
    <subcellularLocation>
        <location evidence="1">Cell membrane</location>
        <topology evidence="1">Multi-pass membrane protein</topology>
    </subcellularLocation>
    <subcellularLocation>
        <location evidence="7">Membrane</location>
        <topology evidence="7">Multi-pass membrane protein</topology>
    </subcellularLocation>
</comment>
<keyword evidence="5 8" id="KW-1133">Transmembrane helix</keyword>
<comment type="similarity">
    <text evidence="2">Belongs to the CPA3 antiporters (TC 2.A.63) subunit D family.</text>
</comment>
<evidence type="ECO:0000256" key="1">
    <source>
        <dbReference type="ARBA" id="ARBA00004651"/>
    </source>
</evidence>
<feature type="transmembrane region" description="Helical" evidence="8">
    <location>
        <begin position="88"/>
        <end position="106"/>
    </location>
</feature>
<evidence type="ECO:0000313" key="11">
    <source>
        <dbReference type="Proteomes" id="UP000313849"/>
    </source>
</evidence>
<keyword evidence="11" id="KW-1185">Reference proteome</keyword>
<feature type="transmembrane region" description="Helical" evidence="8">
    <location>
        <begin position="441"/>
        <end position="459"/>
    </location>
</feature>
<name>A0A5C5BE97_9MICO</name>
<dbReference type="InterPro" id="IPR001750">
    <property type="entry name" value="ND/Mrp_TM"/>
</dbReference>
<feature type="domain" description="NADH:quinone oxidoreductase/Mrp antiporter transmembrane" evidence="9">
    <location>
        <begin position="133"/>
        <end position="350"/>
    </location>
</feature>
<evidence type="ECO:0000313" key="10">
    <source>
        <dbReference type="EMBL" id="TNU76438.1"/>
    </source>
</evidence>
<dbReference type="EMBL" id="VENP01000007">
    <property type="protein sequence ID" value="TNU76438.1"/>
    <property type="molecule type" value="Genomic_DNA"/>
</dbReference>
<feature type="transmembrane region" description="Helical" evidence="8">
    <location>
        <begin position="126"/>
        <end position="154"/>
    </location>
</feature>
<gene>
    <name evidence="10" type="ORF">FH969_03440</name>
</gene>
<dbReference type="PANTHER" id="PTHR42703:SF1">
    <property type="entry name" value="NA(+)_H(+) ANTIPORTER SUBUNIT D1"/>
    <property type="match status" value="1"/>
</dbReference>
<sequence>MLALQLLAHLLPALTAGLLWVLARRGSDAGATLGPTGVTPSSSGPGAAGRVAHLAPLALVPVAVLDVLGASEPAAWGVGRLDVVSRPLLLVTVTLYAGALVLSARSGSAAASRLTSRLLVCFTGNALVLSAVDVATFAVGCAIVTSMVYAMILGQESPLARRAARTYLAFGLVGDAFVLAALVLVVAAGGWRVADAPAAVAASPLAPLIVALLLLGFGEWACTFPLHGWLPLVESGVSIPVGAVLSGCVIKIGLVGWLRFLPLGEAALPVWGGGLVVLALLGAGVALLPGVRSNDPDASLAFSSVSQMGFLGVIVGVALSAPELATACVLSAVVYAVHHGMAKGGLILTVAVWARYGGGPQRRWVVAGGVVLALAVAGAPLGSGAVAKYAAKSAVAAAPFLLDVTALLPFVATATTLILARAAFTLRSHIAPARQRADGWFVAWAALVLGGTAATWYLAGQWVPIVSVPRLDAVTVAAASWPVLLGLAIAALVWYASRRGWLPSWATDRGLPRGALEVVLDEGGRPRH</sequence>
<dbReference type="GO" id="GO:0005886">
    <property type="term" value="C:plasma membrane"/>
    <property type="evidence" value="ECO:0007669"/>
    <property type="project" value="UniProtKB-SubCell"/>
</dbReference>
<dbReference type="GO" id="GO:0016829">
    <property type="term" value="F:lyase activity"/>
    <property type="evidence" value="ECO:0007669"/>
    <property type="project" value="UniProtKB-KW"/>
</dbReference>
<feature type="transmembrane region" description="Helical" evidence="8">
    <location>
        <begin position="208"/>
        <end position="230"/>
    </location>
</feature>
<evidence type="ECO:0000256" key="2">
    <source>
        <dbReference type="ARBA" id="ARBA00005346"/>
    </source>
</evidence>
<feature type="transmembrane region" description="Helical" evidence="8">
    <location>
        <begin position="300"/>
        <end position="321"/>
    </location>
</feature>
<dbReference type="OrthoDB" id="9768329at2"/>
<evidence type="ECO:0000259" key="9">
    <source>
        <dbReference type="Pfam" id="PF00361"/>
    </source>
</evidence>
<keyword evidence="10" id="KW-0456">Lyase</keyword>
<feature type="transmembrane region" description="Helical" evidence="8">
    <location>
        <begin position="365"/>
        <end position="391"/>
    </location>
</feature>
<feature type="transmembrane region" description="Helical" evidence="8">
    <location>
        <begin position="397"/>
        <end position="420"/>
    </location>
</feature>
<feature type="transmembrane region" description="Helical" evidence="8">
    <location>
        <begin position="166"/>
        <end position="188"/>
    </location>
</feature>
<evidence type="ECO:0000256" key="8">
    <source>
        <dbReference type="SAM" id="Phobius"/>
    </source>
</evidence>
<feature type="transmembrane region" description="Helical" evidence="8">
    <location>
        <begin position="479"/>
        <end position="496"/>
    </location>
</feature>
<keyword evidence="4 7" id="KW-0812">Transmembrane</keyword>
<feature type="transmembrane region" description="Helical" evidence="8">
    <location>
        <begin position="266"/>
        <end position="288"/>
    </location>
</feature>
<evidence type="ECO:0000256" key="6">
    <source>
        <dbReference type="ARBA" id="ARBA00023136"/>
    </source>
</evidence>
<feature type="transmembrane region" description="Helical" evidence="8">
    <location>
        <begin position="237"/>
        <end position="260"/>
    </location>
</feature>
<keyword evidence="3" id="KW-1003">Cell membrane</keyword>
<dbReference type="AlphaFoldDB" id="A0A5C5BE97"/>
<comment type="caution">
    <text evidence="10">The sequence shown here is derived from an EMBL/GenBank/DDBJ whole genome shotgun (WGS) entry which is preliminary data.</text>
</comment>
<accession>A0A5C5BE97</accession>
<evidence type="ECO:0000256" key="7">
    <source>
        <dbReference type="RuleBase" id="RU000320"/>
    </source>
</evidence>
<organism evidence="10 11">
    <name type="scientific">Miniimonas arenae</name>
    <dbReference type="NCBI Taxonomy" id="676201"/>
    <lineage>
        <taxon>Bacteria</taxon>
        <taxon>Bacillati</taxon>
        <taxon>Actinomycetota</taxon>
        <taxon>Actinomycetes</taxon>
        <taxon>Micrococcales</taxon>
        <taxon>Beutenbergiaceae</taxon>
        <taxon>Miniimonas</taxon>
    </lineage>
</organism>
<dbReference type="Proteomes" id="UP000313849">
    <property type="component" value="Unassembled WGS sequence"/>
</dbReference>